<dbReference type="Pfam" id="PF01636">
    <property type="entry name" value="APH"/>
    <property type="match status" value="1"/>
</dbReference>
<evidence type="ECO:0000313" key="3">
    <source>
        <dbReference type="Proteomes" id="UP000019460"/>
    </source>
</evidence>
<proteinExistence type="predicted"/>
<reference evidence="2 3" key="1">
    <citation type="submission" date="2012-11" db="EMBL/GenBank/DDBJ databases">
        <title>Genome assembly of Thiorhodococcus sp. AK35.</title>
        <authorList>
            <person name="Nupur N."/>
            <person name="Khatri I."/>
            <person name="Subramanian S."/>
            <person name="Pinnaka A."/>
        </authorList>
    </citation>
    <scope>NUCLEOTIDE SEQUENCE [LARGE SCALE GENOMIC DNA]</scope>
    <source>
        <strain evidence="2 3">AK35</strain>
    </source>
</reference>
<organism evidence="2 3">
    <name type="scientific">Imhoffiella purpurea</name>
    <dbReference type="NCBI Taxonomy" id="1249627"/>
    <lineage>
        <taxon>Bacteria</taxon>
        <taxon>Pseudomonadati</taxon>
        <taxon>Pseudomonadota</taxon>
        <taxon>Gammaproteobacteria</taxon>
        <taxon>Chromatiales</taxon>
        <taxon>Chromatiaceae</taxon>
        <taxon>Imhoffiella</taxon>
    </lineage>
</organism>
<dbReference type="OrthoDB" id="526037at2"/>
<comment type="caution">
    <text evidence="2">The sequence shown here is derived from an EMBL/GenBank/DDBJ whole genome shotgun (WGS) entry which is preliminary data.</text>
</comment>
<dbReference type="RefSeq" id="WP_043756119.1">
    <property type="nucleotide sequence ID" value="NZ_AONC01000054.1"/>
</dbReference>
<dbReference type="SUPFAM" id="SSF56112">
    <property type="entry name" value="Protein kinase-like (PK-like)"/>
    <property type="match status" value="1"/>
</dbReference>
<dbReference type="PANTHER" id="PTHR21064:SF5">
    <property type="entry name" value="SLR1880 PROTEIN"/>
    <property type="match status" value="1"/>
</dbReference>
<dbReference type="InterPro" id="IPR011009">
    <property type="entry name" value="Kinase-like_dom_sf"/>
</dbReference>
<name>W9VCY6_9GAMM</name>
<dbReference type="AlphaFoldDB" id="W9VCY6"/>
<dbReference type="EMBL" id="AONC01000054">
    <property type="protein sequence ID" value="EXJ13902.1"/>
    <property type="molecule type" value="Genomic_DNA"/>
</dbReference>
<dbReference type="STRING" id="1249627.D779_3209"/>
<protein>
    <submittedName>
        <fullName evidence="2">Aminoglycoside phosphotransferase</fullName>
    </submittedName>
</protein>
<dbReference type="PANTHER" id="PTHR21064">
    <property type="entry name" value="AMINOGLYCOSIDE PHOSPHOTRANSFERASE DOMAIN-CONTAINING PROTEIN-RELATED"/>
    <property type="match status" value="1"/>
</dbReference>
<dbReference type="InterPro" id="IPR002575">
    <property type="entry name" value="Aminoglycoside_PTrfase"/>
</dbReference>
<keyword evidence="2" id="KW-0808">Transferase</keyword>
<gene>
    <name evidence="2" type="ORF">D779_3209</name>
</gene>
<keyword evidence="3" id="KW-1185">Reference proteome</keyword>
<dbReference type="InterPro" id="IPR050249">
    <property type="entry name" value="Pseudomonas-type_ThrB"/>
</dbReference>
<feature type="domain" description="Aminoglycoside phosphotransferase" evidence="1">
    <location>
        <begin position="13"/>
        <end position="252"/>
    </location>
</feature>
<dbReference type="eggNOG" id="COG2334">
    <property type="taxonomic scope" value="Bacteria"/>
</dbReference>
<dbReference type="Gene3D" id="3.90.1200.10">
    <property type="match status" value="1"/>
</dbReference>
<evidence type="ECO:0000313" key="2">
    <source>
        <dbReference type="EMBL" id="EXJ13902.1"/>
    </source>
</evidence>
<accession>W9VCY6</accession>
<dbReference type="GO" id="GO:0016740">
    <property type="term" value="F:transferase activity"/>
    <property type="evidence" value="ECO:0007669"/>
    <property type="project" value="UniProtKB-KW"/>
</dbReference>
<dbReference type="PATRIC" id="fig|1249627.3.peg.3361"/>
<dbReference type="Proteomes" id="UP000019460">
    <property type="component" value="Unassembled WGS sequence"/>
</dbReference>
<sequence length="350" mass="39144">MAAAFAIEGDPRDISPLGRGLINETYALTSGGQRYVLQRINPEVFPRPEQIMANLSALSDFMRASGASEPHLPRLIRTRQGQPFASDRAGGLWRMMEFISDSRTLDRIEHPYQAHEVGRILGAFHRGLSELPVERLGLSLPGFHDTQEYLKRLRRQVGGGDSLAATEIGASLAFVDERRGLAAILETARRDGRLPTRVTHGDPKLDNILFSTDGRTAVALIDLDTVQPGLVHHDLADCLRSCCNRRGEGENHTEEVRFDTRICANILAGYARGAGDLLRREEIDFLYDAIRSMPFELGLRFLLDHLQGDRYFRVTEPGENLRKAQVQFALTRSIEQQEREIRSAIADAFG</sequence>
<evidence type="ECO:0000259" key="1">
    <source>
        <dbReference type="Pfam" id="PF01636"/>
    </source>
</evidence>